<dbReference type="STRING" id="1797263.A2397_04190"/>
<organism evidence="1 2">
    <name type="scientific">Candidatus Amesbacteria bacterium RIFOXYB1_FULL_44_23</name>
    <dbReference type="NCBI Taxonomy" id="1797263"/>
    <lineage>
        <taxon>Bacteria</taxon>
        <taxon>Candidatus Amesiibacteriota</taxon>
    </lineage>
</organism>
<dbReference type="PANTHER" id="PTHR41930">
    <property type="entry name" value="UPF0200 PROTEIN MJ1399"/>
    <property type="match status" value="1"/>
</dbReference>
<dbReference type="Gene3D" id="3.40.50.300">
    <property type="entry name" value="P-loop containing nucleotide triphosphate hydrolases"/>
    <property type="match status" value="1"/>
</dbReference>
<dbReference type="Pfam" id="PF13238">
    <property type="entry name" value="AAA_18"/>
    <property type="match status" value="1"/>
</dbReference>
<sequence>MIVLGITGTLGAGKGTVAEYLHDKSFIHLSVSGYLTDLIIADKKVVNRDTMLEKANQMRALFGNDYLIRQLYAQAINTGHDCVIESIRNVGEVEYLKKQSNFILIAVDAPAEIRFARILERKSTKDEVSFEKFLADEAREMNDPDPTKTNLSACVKMADMILINDGSQEDLYKKIDQALMSWRAHDTKAKV</sequence>
<dbReference type="PANTHER" id="PTHR41930:SF1">
    <property type="entry name" value="DEPHOSPHO-COA KINASE"/>
    <property type="match status" value="1"/>
</dbReference>
<name>A0A1F4ZQR4_9BACT</name>
<gene>
    <name evidence="1" type="ORF">A2397_04190</name>
</gene>
<dbReference type="AlphaFoldDB" id="A0A1F4ZQR4"/>
<evidence type="ECO:0000313" key="1">
    <source>
        <dbReference type="EMBL" id="OGD08731.1"/>
    </source>
</evidence>
<comment type="caution">
    <text evidence="1">The sequence shown here is derived from an EMBL/GenBank/DDBJ whole genome shotgun (WGS) entry which is preliminary data.</text>
</comment>
<accession>A0A1F4ZQR4</accession>
<protein>
    <recommendedName>
        <fullName evidence="3">Dephospho-CoA kinase</fullName>
    </recommendedName>
</protein>
<dbReference type="Proteomes" id="UP000176424">
    <property type="component" value="Unassembled WGS sequence"/>
</dbReference>
<proteinExistence type="predicted"/>
<dbReference type="InterPro" id="IPR027417">
    <property type="entry name" value="P-loop_NTPase"/>
</dbReference>
<evidence type="ECO:0000313" key="2">
    <source>
        <dbReference type="Proteomes" id="UP000176424"/>
    </source>
</evidence>
<reference evidence="1 2" key="1">
    <citation type="journal article" date="2016" name="Nat. Commun.">
        <title>Thousands of microbial genomes shed light on interconnected biogeochemical processes in an aquifer system.</title>
        <authorList>
            <person name="Anantharaman K."/>
            <person name="Brown C.T."/>
            <person name="Hug L.A."/>
            <person name="Sharon I."/>
            <person name="Castelle C.J."/>
            <person name="Probst A.J."/>
            <person name="Thomas B.C."/>
            <person name="Singh A."/>
            <person name="Wilkins M.J."/>
            <person name="Karaoz U."/>
            <person name="Brodie E.L."/>
            <person name="Williams K.H."/>
            <person name="Hubbard S.S."/>
            <person name="Banfield J.F."/>
        </authorList>
    </citation>
    <scope>NUCLEOTIDE SEQUENCE [LARGE SCALE GENOMIC DNA]</scope>
</reference>
<dbReference type="SUPFAM" id="SSF52540">
    <property type="entry name" value="P-loop containing nucleoside triphosphate hydrolases"/>
    <property type="match status" value="1"/>
</dbReference>
<dbReference type="EMBL" id="MEXR01000052">
    <property type="protein sequence ID" value="OGD08731.1"/>
    <property type="molecule type" value="Genomic_DNA"/>
</dbReference>
<evidence type="ECO:0008006" key="3">
    <source>
        <dbReference type="Google" id="ProtNLM"/>
    </source>
</evidence>